<dbReference type="Proteomes" id="UP000886700">
    <property type="component" value="Unplaced"/>
</dbReference>
<dbReference type="eggNOG" id="ENOG502QYU3">
    <property type="taxonomic scope" value="Eukaryota"/>
</dbReference>
<reference evidence="8" key="1">
    <citation type="submission" date="2025-08" db="UniProtKB">
        <authorList>
            <consortium name="RefSeq"/>
        </authorList>
    </citation>
    <scope>IDENTIFICATION</scope>
    <source>
        <tissue evidence="8">Liver</tissue>
    </source>
</reference>
<keyword evidence="3" id="KW-0964">Secreted</keyword>
<dbReference type="PRINTS" id="PR00836">
    <property type="entry name" value="SOMATOTROPIN"/>
</dbReference>
<dbReference type="OrthoDB" id="9946219at2759"/>
<accession>A0A1U7Q3R6</accession>
<evidence type="ECO:0000256" key="6">
    <source>
        <dbReference type="SAM" id="SignalP"/>
    </source>
</evidence>
<comment type="similarity">
    <text evidence="2 5">Belongs to the somatotropin/prolactin family.</text>
</comment>
<proteinExistence type="inferred from homology"/>
<protein>
    <submittedName>
        <fullName evidence="8">Prolactin-4A1-like</fullName>
    </submittedName>
</protein>
<dbReference type="AlphaFoldDB" id="A0A1U7Q3R6"/>
<dbReference type="GO" id="GO:0007565">
    <property type="term" value="P:female pregnancy"/>
    <property type="evidence" value="ECO:0007669"/>
    <property type="project" value="TreeGrafter"/>
</dbReference>
<evidence type="ECO:0000313" key="8">
    <source>
        <dbReference type="RefSeq" id="XP_005066490.1"/>
    </source>
</evidence>
<dbReference type="GO" id="GO:0031667">
    <property type="term" value="P:response to nutrient levels"/>
    <property type="evidence" value="ECO:0007669"/>
    <property type="project" value="TreeGrafter"/>
</dbReference>
<evidence type="ECO:0000256" key="5">
    <source>
        <dbReference type="RuleBase" id="RU003618"/>
    </source>
</evidence>
<keyword evidence="4" id="KW-0479">Metal-binding</keyword>
<dbReference type="InterPro" id="IPR018116">
    <property type="entry name" value="Somatotropin_CS"/>
</dbReference>
<dbReference type="InterPro" id="IPR001400">
    <property type="entry name" value="Somatotropin/Prolactin"/>
</dbReference>
<dbReference type="PANTHER" id="PTHR11417">
    <property type="entry name" value="SOMATOTROPIN,PROLACTIN"/>
    <property type="match status" value="1"/>
</dbReference>
<evidence type="ECO:0000256" key="2">
    <source>
        <dbReference type="ARBA" id="ARBA00008474"/>
    </source>
</evidence>
<evidence type="ECO:0000256" key="1">
    <source>
        <dbReference type="ARBA" id="ARBA00004613"/>
    </source>
</evidence>
<dbReference type="STRING" id="10036.ENSMAUP00000020080"/>
<dbReference type="GO" id="GO:0005179">
    <property type="term" value="F:hormone activity"/>
    <property type="evidence" value="ECO:0007669"/>
    <property type="project" value="UniProtKB-KW"/>
</dbReference>
<organism evidence="7 8">
    <name type="scientific">Mesocricetus auratus</name>
    <name type="common">Golden hamster</name>
    <dbReference type="NCBI Taxonomy" id="10036"/>
    <lineage>
        <taxon>Eukaryota</taxon>
        <taxon>Metazoa</taxon>
        <taxon>Chordata</taxon>
        <taxon>Craniata</taxon>
        <taxon>Vertebrata</taxon>
        <taxon>Euteleostomi</taxon>
        <taxon>Mammalia</taxon>
        <taxon>Eutheria</taxon>
        <taxon>Euarchontoglires</taxon>
        <taxon>Glires</taxon>
        <taxon>Rodentia</taxon>
        <taxon>Myomorpha</taxon>
        <taxon>Muroidea</taxon>
        <taxon>Cricetidae</taxon>
        <taxon>Cricetinae</taxon>
        <taxon>Mesocricetus</taxon>
    </lineage>
</organism>
<sequence length="228" mass="26408">MHISLTSQWSSLTGTLLLMLVSMVHGENMTSTMNVKMLNISYRSPFGDMLDEAIKLSQGMNHLISKLSTHFNRFYANDRGFHKRIIRCHTSALSRPENKEQAQNTELEVLLKLAHNLLQAWVNPLYHLWAEMGDKLGYTPPDLTKALEIKSINRRLIEDMKNIIQKANYALEENVNTPAWSELASLHSTNRDTRYFAFYKLFHCLGNDSRDVEMYLKLVKCQMVQRNC</sequence>
<dbReference type="CDD" id="cd10288">
    <property type="entry name" value="prolactin_like"/>
    <property type="match status" value="1"/>
</dbReference>
<dbReference type="KEGG" id="maua:101842042"/>
<dbReference type="GO" id="GO:0005615">
    <property type="term" value="C:extracellular space"/>
    <property type="evidence" value="ECO:0007669"/>
    <property type="project" value="TreeGrafter"/>
</dbReference>
<dbReference type="GeneID" id="101842042"/>
<gene>
    <name evidence="8" type="primary">LOC101842042</name>
</gene>
<dbReference type="PROSITE" id="PS00338">
    <property type="entry name" value="SOMATOTROPIN_2"/>
    <property type="match status" value="1"/>
</dbReference>
<dbReference type="GO" id="GO:0030879">
    <property type="term" value="P:mammary gland development"/>
    <property type="evidence" value="ECO:0007669"/>
    <property type="project" value="TreeGrafter"/>
</dbReference>
<evidence type="ECO:0000256" key="4">
    <source>
        <dbReference type="PIRSR" id="PIRSR601400-1"/>
    </source>
</evidence>
<dbReference type="GO" id="GO:0005148">
    <property type="term" value="F:prolactin receptor binding"/>
    <property type="evidence" value="ECO:0007669"/>
    <property type="project" value="TreeGrafter"/>
</dbReference>
<dbReference type="InterPro" id="IPR009079">
    <property type="entry name" value="4_helix_cytokine-like_core"/>
</dbReference>
<dbReference type="GO" id="GO:0046427">
    <property type="term" value="P:positive regulation of receptor signaling pathway via JAK-STAT"/>
    <property type="evidence" value="ECO:0007669"/>
    <property type="project" value="TreeGrafter"/>
</dbReference>
<dbReference type="GO" id="GO:0008284">
    <property type="term" value="P:positive regulation of cell population proliferation"/>
    <property type="evidence" value="ECO:0007669"/>
    <property type="project" value="TreeGrafter"/>
</dbReference>
<dbReference type="Gene3D" id="1.20.1250.10">
    <property type="match status" value="1"/>
</dbReference>
<dbReference type="GO" id="GO:1903489">
    <property type="term" value="P:positive regulation of lactation"/>
    <property type="evidence" value="ECO:0007669"/>
    <property type="project" value="TreeGrafter"/>
</dbReference>
<dbReference type="PANTHER" id="PTHR11417:SF11">
    <property type="entry name" value="PROLACTIN-4A1"/>
    <property type="match status" value="1"/>
</dbReference>
<dbReference type="SUPFAM" id="SSF47266">
    <property type="entry name" value="4-helical cytokines"/>
    <property type="match status" value="1"/>
</dbReference>
<feature type="chain" id="PRO_5010537405" evidence="6">
    <location>
        <begin position="27"/>
        <end position="228"/>
    </location>
</feature>
<dbReference type="GO" id="GO:0046872">
    <property type="term" value="F:metal ion binding"/>
    <property type="evidence" value="ECO:0007669"/>
    <property type="project" value="UniProtKB-KW"/>
</dbReference>
<evidence type="ECO:0000313" key="7">
    <source>
        <dbReference type="Proteomes" id="UP000886700"/>
    </source>
</evidence>
<dbReference type="RefSeq" id="XP_005066490.1">
    <property type="nucleotide sequence ID" value="XM_005066433.1"/>
</dbReference>
<keyword evidence="6" id="KW-0732">Signal</keyword>
<keyword evidence="5" id="KW-0372">Hormone</keyword>
<name>A0A1U7Q3R6_MESAU</name>
<feature type="signal peptide" evidence="6">
    <location>
        <begin position="1"/>
        <end position="26"/>
    </location>
</feature>
<keyword evidence="7" id="KW-1185">Reference proteome</keyword>
<comment type="subcellular location">
    <subcellularLocation>
        <location evidence="1 5">Secreted</location>
    </subcellularLocation>
</comment>
<dbReference type="Pfam" id="PF00103">
    <property type="entry name" value="Hormone_1"/>
    <property type="match status" value="1"/>
</dbReference>
<keyword evidence="4" id="KW-0862">Zinc</keyword>
<evidence type="ECO:0000256" key="3">
    <source>
        <dbReference type="ARBA" id="ARBA00022525"/>
    </source>
</evidence>
<feature type="binding site" evidence="4">
    <location>
        <position position="213"/>
    </location>
    <ligand>
        <name>Zn(2+)</name>
        <dbReference type="ChEBI" id="CHEBI:29105"/>
    </ligand>
</feature>